<evidence type="ECO:0000313" key="1">
    <source>
        <dbReference type="EMBL" id="GBN23345.1"/>
    </source>
</evidence>
<proteinExistence type="predicted"/>
<reference evidence="1 2" key="1">
    <citation type="journal article" date="2019" name="Sci. Rep.">
        <title>Orb-weaving spider Araneus ventricosus genome elucidates the spidroin gene catalogue.</title>
        <authorList>
            <person name="Kono N."/>
            <person name="Nakamura H."/>
            <person name="Ohtoshi R."/>
            <person name="Moran D.A.P."/>
            <person name="Shinohara A."/>
            <person name="Yoshida Y."/>
            <person name="Fujiwara M."/>
            <person name="Mori M."/>
            <person name="Tomita M."/>
            <person name="Arakawa K."/>
        </authorList>
    </citation>
    <scope>NUCLEOTIDE SEQUENCE [LARGE SCALE GENOMIC DNA]</scope>
</reference>
<protein>
    <submittedName>
        <fullName evidence="1">Uncharacterized protein</fullName>
    </submittedName>
</protein>
<comment type="caution">
    <text evidence="1">The sequence shown here is derived from an EMBL/GenBank/DDBJ whole genome shotgun (WGS) entry which is preliminary data.</text>
</comment>
<dbReference type="Proteomes" id="UP000499080">
    <property type="component" value="Unassembled WGS sequence"/>
</dbReference>
<name>A0A4Y2M8A7_ARAVE</name>
<dbReference type="AlphaFoldDB" id="A0A4Y2M8A7"/>
<keyword evidence="2" id="KW-1185">Reference proteome</keyword>
<gene>
    <name evidence="1" type="ORF">AVEN_168348_1</name>
</gene>
<dbReference type="EMBL" id="BGPR01006984">
    <property type="protein sequence ID" value="GBN23345.1"/>
    <property type="molecule type" value="Genomic_DNA"/>
</dbReference>
<evidence type="ECO:0000313" key="2">
    <source>
        <dbReference type="Proteomes" id="UP000499080"/>
    </source>
</evidence>
<organism evidence="1 2">
    <name type="scientific">Araneus ventricosus</name>
    <name type="common">Orbweaver spider</name>
    <name type="synonym">Epeira ventricosa</name>
    <dbReference type="NCBI Taxonomy" id="182803"/>
    <lineage>
        <taxon>Eukaryota</taxon>
        <taxon>Metazoa</taxon>
        <taxon>Ecdysozoa</taxon>
        <taxon>Arthropoda</taxon>
        <taxon>Chelicerata</taxon>
        <taxon>Arachnida</taxon>
        <taxon>Araneae</taxon>
        <taxon>Araneomorphae</taxon>
        <taxon>Entelegynae</taxon>
        <taxon>Araneoidea</taxon>
        <taxon>Araneidae</taxon>
        <taxon>Araneus</taxon>
    </lineage>
</organism>
<accession>A0A4Y2M8A7</accession>
<sequence>MQGGITLNRLFELAMQPFLDSIGSRMKRGRLRLATAWKRLISKLNPLSYVIPNREIQSIYSVWATVSVNRSHIGKALGHLGKFINTGENKFKLFRWR</sequence>